<accession>A0A0F9IM09</accession>
<dbReference type="AlphaFoldDB" id="A0A0F9IM09"/>
<organism evidence="1">
    <name type="scientific">marine sediment metagenome</name>
    <dbReference type="NCBI Taxonomy" id="412755"/>
    <lineage>
        <taxon>unclassified sequences</taxon>
        <taxon>metagenomes</taxon>
        <taxon>ecological metagenomes</taxon>
    </lineage>
</organism>
<proteinExistence type="predicted"/>
<comment type="caution">
    <text evidence="1">The sequence shown here is derived from an EMBL/GenBank/DDBJ whole genome shotgun (WGS) entry which is preliminary data.</text>
</comment>
<feature type="non-terminal residue" evidence="1">
    <location>
        <position position="30"/>
    </location>
</feature>
<gene>
    <name evidence="1" type="ORF">LCGC14_1641180</name>
</gene>
<protein>
    <submittedName>
        <fullName evidence="1">Uncharacterized protein</fullName>
    </submittedName>
</protein>
<evidence type="ECO:0000313" key="1">
    <source>
        <dbReference type="EMBL" id="KKM20859.1"/>
    </source>
</evidence>
<dbReference type="EMBL" id="LAZR01013681">
    <property type="protein sequence ID" value="KKM20859.1"/>
    <property type="molecule type" value="Genomic_DNA"/>
</dbReference>
<sequence>MITKKRSEAKKEIREAILKRLRDELKGGGR</sequence>
<reference evidence="1" key="1">
    <citation type="journal article" date="2015" name="Nature">
        <title>Complex archaea that bridge the gap between prokaryotes and eukaryotes.</title>
        <authorList>
            <person name="Spang A."/>
            <person name="Saw J.H."/>
            <person name="Jorgensen S.L."/>
            <person name="Zaremba-Niedzwiedzka K."/>
            <person name="Martijn J."/>
            <person name="Lind A.E."/>
            <person name="van Eijk R."/>
            <person name="Schleper C."/>
            <person name="Guy L."/>
            <person name="Ettema T.J."/>
        </authorList>
    </citation>
    <scope>NUCLEOTIDE SEQUENCE</scope>
</reference>
<name>A0A0F9IM09_9ZZZZ</name>